<dbReference type="InterPro" id="IPR043504">
    <property type="entry name" value="Peptidase_S1_PA_chymotrypsin"/>
</dbReference>
<dbReference type="GO" id="GO:0004252">
    <property type="term" value="F:serine-type endopeptidase activity"/>
    <property type="evidence" value="ECO:0007669"/>
    <property type="project" value="InterPro"/>
</dbReference>
<feature type="signal peptide" evidence="6">
    <location>
        <begin position="1"/>
        <end position="20"/>
    </location>
</feature>
<gene>
    <name evidence="8" type="ORF">ONB1V03_LOCUS1142</name>
</gene>
<proteinExistence type="inferred from homology"/>
<dbReference type="InterPro" id="IPR001254">
    <property type="entry name" value="Trypsin_dom"/>
</dbReference>
<evidence type="ECO:0000256" key="3">
    <source>
        <dbReference type="ARBA" id="ARBA00022801"/>
    </source>
</evidence>
<dbReference type="OrthoDB" id="6485138at2759"/>
<evidence type="ECO:0000259" key="7">
    <source>
        <dbReference type="PROSITE" id="PS50240"/>
    </source>
</evidence>
<dbReference type="PANTHER" id="PTHR24276">
    <property type="entry name" value="POLYSERASE-RELATED"/>
    <property type="match status" value="1"/>
</dbReference>
<evidence type="ECO:0000256" key="5">
    <source>
        <dbReference type="ARBA" id="ARBA00023157"/>
    </source>
</evidence>
<feature type="chain" id="PRO_5035680093" description="Peptidase S1 domain-containing protein" evidence="6">
    <location>
        <begin position="21"/>
        <end position="244"/>
    </location>
</feature>
<keyword evidence="9" id="KW-1185">Reference proteome</keyword>
<comment type="similarity">
    <text evidence="1">Belongs to the peptidase S1 family.</text>
</comment>
<dbReference type="InterPro" id="IPR009003">
    <property type="entry name" value="Peptidase_S1_PA"/>
</dbReference>
<keyword evidence="4" id="KW-0720">Serine protease</keyword>
<evidence type="ECO:0000256" key="6">
    <source>
        <dbReference type="SAM" id="SignalP"/>
    </source>
</evidence>
<reference evidence="8" key="1">
    <citation type="submission" date="2020-11" db="EMBL/GenBank/DDBJ databases">
        <authorList>
            <person name="Tran Van P."/>
        </authorList>
    </citation>
    <scope>NUCLEOTIDE SEQUENCE</scope>
</reference>
<dbReference type="PROSITE" id="PS00134">
    <property type="entry name" value="TRYPSIN_HIS"/>
    <property type="match status" value="1"/>
</dbReference>
<keyword evidence="3" id="KW-0378">Hydrolase</keyword>
<organism evidence="8">
    <name type="scientific">Oppiella nova</name>
    <dbReference type="NCBI Taxonomy" id="334625"/>
    <lineage>
        <taxon>Eukaryota</taxon>
        <taxon>Metazoa</taxon>
        <taxon>Ecdysozoa</taxon>
        <taxon>Arthropoda</taxon>
        <taxon>Chelicerata</taxon>
        <taxon>Arachnida</taxon>
        <taxon>Acari</taxon>
        <taxon>Acariformes</taxon>
        <taxon>Sarcoptiformes</taxon>
        <taxon>Oribatida</taxon>
        <taxon>Brachypylina</taxon>
        <taxon>Oppioidea</taxon>
        <taxon>Oppiidae</taxon>
        <taxon>Oppiella</taxon>
    </lineage>
</organism>
<keyword evidence="6" id="KW-0732">Signal</keyword>
<feature type="non-terminal residue" evidence="8">
    <location>
        <position position="1"/>
    </location>
</feature>
<keyword evidence="5" id="KW-1015">Disulfide bond</keyword>
<dbReference type="PRINTS" id="PR00722">
    <property type="entry name" value="CHYMOTRYPSIN"/>
</dbReference>
<dbReference type="InterPro" id="IPR050430">
    <property type="entry name" value="Peptidase_S1"/>
</dbReference>
<feature type="domain" description="Peptidase S1" evidence="7">
    <location>
        <begin position="37"/>
        <end position="244"/>
    </location>
</feature>
<evidence type="ECO:0000256" key="4">
    <source>
        <dbReference type="ARBA" id="ARBA00022825"/>
    </source>
</evidence>
<dbReference type="Proteomes" id="UP000728032">
    <property type="component" value="Unassembled WGS sequence"/>
</dbReference>
<evidence type="ECO:0000256" key="1">
    <source>
        <dbReference type="ARBA" id="ARBA00007664"/>
    </source>
</evidence>
<dbReference type="AlphaFoldDB" id="A0A7R9LAB4"/>
<dbReference type="PROSITE" id="PS50240">
    <property type="entry name" value="TRYPSIN_DOM"/>
    <property type="match status" value="1"/>
</dbReference>
<evidence type="ECO:0000313" key="9">
    <source>
        <dbReference type="Proteomes" id="UP000728032"/>
    </source>
</evidence>
<dbReference type="EMBL" id="CAJPVJ010000162">
    <property type="protein sequence ID" value="CAG2161537.1"/>
    <property type="molecule type" value="Genomic_DNA"/>
</dbReference>
<dbReference type="InterPro" id="IPR018114">
    <property type="entry name" value="TRYPSIN_HIS"/>
</dbReference>
<accession>A0A7R9LAB4</accession>
<protein>
    <recommendedName>
        <fullName evidence="7">Peptidase S1 domain-containing protein</fullName>
    </recommendedName>
</protein>
<sequence>MKGLLVVSVVLVLYLSAIQSAKLVKRSPGVGFTRGRIVGGKNAVEGQAPWQASLLVNGWFGWSHNCGGTLTGKRSVVTAAHCTEGLTKDTIKIQYGGLDRTALKYENPIALINEHDQWNKTSRFDYDYAVINLERDIEVGGNVGTLELAQTEPKTGDKADLTGWGATAGNSGSDGQGDVMCVGVLLNVGIRSIYNQGDSGGPLVSGGKLVGIVSWARSDCTPDTQNFPNAYANVAVLYDWLKAR</sequence>
<keyword evidence="2" id="KW-0645">Protease</keyword>
<dbReference type="SUPFAM" id="SSF50494">
    <property type="entry name" value="Trypsin-like serine proteases"/>
    <property type="match status" value="1"/>
</dbReference>
<dbReference type="InterPro" id="IPR001314">
    <property type="entry name" value="Peptidase_S1A"/>
</dbReference>
<evidence type="ECO:0000256" key="2">
    <source>
        <dbReference type="ARBA" id="ARBA00022670"/>
    </source>
</evidence>
<dbReference type="CDD" id="cd00190">
    <property type="entry name" value="Tryp_SPc"/>
    <property type="match status" value="1"/>
</dbReference>
<dbReference type="SMART" id="SM00020">
    <property type="entry name" value="Tryp_SPc"/>
    <property type="match status" value="1"/>
</dbReference>
<dbReference type="GO" id="GO:0006508">
    <property type="term" value="P:proteolysis"/>
    <property type="evidence" value="ECO:0007669"/>
    <property type="project" value="UniProtKB-KW"/>
</dbReference>
<dbReference type="Gene3D" id="2.40.10.10">
    <property type="entry name" value="Trypsin-like serine proteases"/>
    <property type="match status" value="2"/>
</dbReference>
<dbReference type="Pfam" id="PF00089">
    <property type="entry name" value="Trypsin"/>
    <property type="match status" value="1"/>
</dbReference>
<evidence type="ECO:0000313" key="8">
    <source>
        <dbReference type="EMBL" id="CAD7637985.1"/>
    </source>
</evidence>
<dbReference type="EMBL" id="OC914987">
    <property type="protein sequence ID" value="CAD7637985.1"/>
    <property type="molecule type" value="Genomic_DNA"/>
</dbReference>
<dbReference type="PANTHER" id="PTHR24276:SF98">
    <property type="entry name" value="FI18310P1-RELATED"/>
    <property type="match status" value="1"/>
</dbReference>
<name>A0A7R9LAB4_9ACAR</name>